<dbReference type="AlphaFoldDB" id="A0AAW2TF31"/>
<evidence type="ECO:0000256" key="8">
    <source>
        <dbReference type="ARBA" id="ARBA00023136"/>
    </source>
</evidence>
<proteinExistence type="inferred from homology"/>
<keyword evidence="3" id="KW-0813">Transport</keyword>
<dbReference type="EMBL" id="JACGWJ010000008">
    <property type="protein sequence ID" value="KAL0403050.1"/>
    <property type="molecule type" value="Genomic_DNA"/>
</dbReference>
<dbReference type="InterPro" id="IPR036259">
    <property type="entry name" value="MFS_trans_sf"/>
</dbReference>
<evidence type="ECO:0000256" key="10">
    <source>
        <dbReference type="SAM" id="MobiDB-lite"/>
    </source>
</evidence>
<dbReference type="InterPro" id="IPR005828">
    <property type="entry name" value="MFS_sugar_transport-like"/>
</dbReference>
<dbReference type="GO" id="GO:0015144">
    <property type="term" value="F:carbohydrate transmembrane transporter activity"/>
    <property type="evidence" value="ECO:0007669"/>
    <property type="project" value="InterPro"/>
</dbReference>
<feature type="compositionally biased region" description="Low complexity" evidence="10">
    <location>
        <begin position="128"/>
        <end position="141"/>
    </location>
</feature>
<comment type="similarity">
    <text evidence="2">Belongs to the major facilitator superfamily. Sugar transporter (TC 2.A.1.1) family.</text>
</comment>
<evidence type="ECO:0000256" key="5">
    <source>
        <dbReference type="ARBA" id="ARBA00022692"/>
    </source>
</evidence>
<feature type="transmembrane region" description="Helical" evidence="11">
    <location>
        <begin position="203"/>
        <end position="225"/>
    </location>
</feature>
<dbReference type="Pfam" id="PF00083">
    <property type="entry name" value="Sugar_tr"/>
    <property type="match status" value="2"/>
</dbReference>
<reference evidence="12" key="2">
    <citation type="journal article" date="2024" name="Plant">
        <title>Genomic evolution and insights into agronomic trait innovations of Sesamum species.</title>
        <authorList>
            <person name="Miao H."/>
            <person name="Wang L."/>
            <person name="Qu L."/>
            <person name="Liu H."/>
            <person name="Sun Y."/>
            <person name="Le M."/>
            <person name="Wang Q."/>
            <person name="Wei S."/>
            <person name="Zheng Y."/>
            <person name="Lin W."/>
            <person name="Duan Y."/>
            <person name="Cao H."/>
            <person name="Xiong S."/>
            <person name="Wang X."/>
            <person name="Wei L."/>
            <person name="Li C."/>
            <person name="Ma Q."/>
            <person name="Ju M."/>
            <person name="Zhao R."/>
            <person name="Li G."/>
            <person name="Mu C."/>
            <person name="Tian Q."/>
            <person name="Mei H."/>
            <person name="Zhang T."/>
            <person name="Gao T."/>
            <person name="Zhang H."/>
        </authorList>
    </citation>
    <scope>NUCLEOTIDE SEQUENCE</scope>
    <source>
        <strain evidence="12">G02</strain>
    </source>
</reference>
<comment type="caution">
    <text evidence="12">The sequence shown here is derived from an EMBL/GenBank/DDBJ whole genome shotgun (WGS) entry which is preliminary data.</text>
</comment>
<evidence type="ECO:0000256" key="6">
    <source>
        <dbReference type="ARBA" id="ARBA00022847"/>
    </source>
</evidence>
<name>A0AAW2TF31_SESRA</name>
<gene>
    <name evidence="12" type="ORF">Sradi_1945800</name>
</gene>
<dbReference type="PANTHER" id="PTHR23500:SF558">
    <property type="entry name" value="HEXOSE CARRIER PROTEIN HEX6-LIKE"/>
    <property type="match status" value="1"/>
</dbReference>
<evidence type="ECO:0000256" key="2">
    <source>
        <dbReference type="ARBA" id="ARBA00010992"/>
    </source>
</evidence>
<feature type="transmembrane region" description="Helical" evidence="11">
    <location>
        <begin position="268"/>
        <end position="290"/>
    </location>
</feature>
<sequence>MAVALEIKSDSRQYNGRITVFALLSCMVAATGGIIFSYDVGVSGSFSITYLMGSWPHYSFFASSVTRAFGRKPSIVIGGAAFVLGAALGVAARNIYMLIFGRALLGVGLGFTIQRRLGLVNIPRHGRSPSSRPGSWSSFSPETPNSLIQHSNDHEKAKRALQRVRGTTDVQVELDDLIEASHASKAIKHPYKNLMKRKYRPQLVMSIAIPFFQQVTGINVIAFYAPVLFRSIGSGESASLMSAVVIGLAGTSFTLLTSLLVDRLGRRALFHVGGIQMLVSQMLIGGIMAAKLGDHGGLSKGYGIVVLILICVYVAGFGLSWGPLGWAVTSEIFPLEIRSAAQSVVPSNALPFEIWNFLRVWRMGTADDCICVFVAA</sequence>
<evidence type="ECO:0000313" key="12">
    <source>
        <dbReference type="EMBL" id="KAL0403050.1"/>
    </source>
</evidence>
<dbReference type="GO" id="GO:0015293">
    <property type="term" value="F:symporter activity"/>
    <property type="evidence" value="ECO:0007669"/>
    <property type="project" value="UniProtKB-KW"/>
</dbReference>
<feature type="region of interest" description="Disordered" evidence="10">
    <location>
        <begin position="124"/>
        <end position="149"/>
    </location>
</feature>
<organism evidence="12">
    <name type="scientific">Sesamum radiatum</name>
    <name type="common">Black benniseed</name>
    <dbReference type="NCBI Taxonomy" id="300843"/>
    <lineage>
        <taxon>Eukaryota</taxon>
        <taxon>Viridiplantae</taxon>
        <taxon>Streptophyta</taxon>
        <taxon>Embryophyta</taxon>
        <taxon>Tracheophyta</taxon>
        <taxon>Spermatophyta</taxon>
        <taxon>Magnoliopsida</taxon>
        <taxon>eudicotyledons</taxon>
        <taxon>Gunneridae</taxon>
        <taxon>Pentapetalae</taxon>
        <taxon>asterids</taxon>
        <taxon>lamiids</taxon>
        <taxon>Lamiales</taxon>
        <taxon>Pedaliaceae</taxon>
        <taxon>Sesamum</taxon>
    </lineage>
</organism>
<keyword evidence="7 11" id="KW-1133">Transmembrane helix</keyword>
<keyword evidence="5 11" id="KW-0812">Transmembrane</keyword>
<keyword evidence="6" id="KW-0769">Symport</keyword>
<dbReference type="InterPro" id="IPR005829">
    <property type="entry name" value="Sugar_transporter_CS"/>
</dbReference>
<feature type="transmembrane region" description="Helical" evidence="11">
    <location>
        <begin position="302"/>
        <end position="328"/>
    </location>
</feature>
<dbReference type="SUPFAM" id="SSF103473">
    <property type="entry name" value="MFS general substrate transporter"/>
    <property type="match status" value="1"/>
</dbReference>
<evidence type="ECO:0000256" key="3">
    <source>
        <dbReference type="ARBA" id="ARBA00022448"/>
    </source>
</evidence>
<evidence type="ECO:0000256" key="4">
    <source>
        <dbReference type="ARBA" id="ARBA00022597"/>
    </source>
</evidence>
<evidence type="ECO:0000256" key="9">
    <source>
        <dbReference type="ARBA" id="ARBA00044504"/>
    </source>
</evidence>
<feature type="transmembrane region" description="Helical" evidence="11">
    <location>
        <begin position="237"/>
        <end position="261"/>
    </location>
</feature>
<dbReference type="GO" id="GO:0016020">
    <property type="term" value="C:membrane"/>
    <property type="evidence" value="ECO:0007669"/>
    <property type="project" value="UniProtKB-SubCell"/>
</dbReference>
<reference evidence="12" key="1">
    <citation type="submission" date="2020-06" db="EMBL/GenBank/DDBJ databases">
        <authorList>
            <person name="Li T."/>
            <person name="Hu X."/>
            <person name="Zhang T."/>
            <person name="Song X."/>
            <person name="Zhang H."/>
            <person name="Dai N."/>
            <person name="Sheng W."/>
            <person name="Hou X."/>
            <person name="Wei L."/>
        </authorList>
    </citation>
    <scope>NUCLEOTIDE SEQUENCE</scope>
    <source>
        <strain evidence="12">G02</strain>
        <tissue evidence="12">Leaf</tissue>
    </source>
</reference>
<dbReference type="Gene3D" id="1.20.1250.20">
    <property type="entry name" value="MFS general substrate transporter like domains"/>
    <property type="match status" value="2"/>
</dbReference>
<evidence type="ECO:0000256" key="1">
    <source>
        <dbReference type="ARBA" id="ARBA00004141"/>
    </source>
</evidence>
<dbReference type="PRINTS" id="PR00171">
    <property type="entry name" value="SUGRTRNSPORT"/>
</dbReference>
<comment type="similarity">
    <text evidence="9">Belongs to the major facilitator superfamily. Phosphate:H(+) symporter (TC 2.A.1.9) family.</text>
</comment>
<accession>A0AAW2TF31</accession>
<feature type="transmembrane region" description="Helical" evidence="11">
    <location>
        <begin position="73"/>
        <end position="89"/>
    </location>
</feature>
<protein>
    <submittedName>
        <fullName evidence="12">Hexose carrier protein HEX6</fullName>
    </submittedName>
</protein>
<dbReference type="PANTHER" id="PTHR23500">
    <property type="entry name" value="SOLUTE CARRIER FAMILY 2, FACILITATED GLUCOSE TRANSPORTER"/>
    <property type="match status" value="1"/>
</dbReference>
<dbReference type="InterPro" id="IPR003663">
    <property type="entry name" value="Sugar/inositol_transpt"/>
</dbReference>
<dbReference type="InterPro" id="IPR045262">
    <property type="entry name" value="STP/PLT_plant"/>
</dbReference>
<comment type="subcellular location">
    <subcellularLocation>
        <location evidence="1">Membrane</location>
        <topology evidence="1">Multi-pass membrane protein</topology>
    </subcellularLocation>
</comment>
<evidence type="ECO:0000256" key="7">
    <source>
        <dbReference type="ARBA" id="ARBA00022989"/>
    </source>
</evidence>
<keyword evidence="4" id="KW-0762">Sugar transport</keyword>
<evidence type="ECO:0000256" key="11">
    <source>
        <dbReference type="SAM" id="Phobius"/>
    </source>
</evidence>
<keyword evidence="8 11" id="KW-0472">Membrane</keyword>
<feature type="transmembrane region" description="Helical" evidence="11">
    <location>
        <begin position="18"/>
        <end position="38"/>
    </location>
</feature>
<dbReference type="PROSITE" id="PS00216">
    <property type="entry name" value="SUGAR_TRANSPORT_1"/>
    <property type="match status" value="1"/>
</dbReference>